<dbReference type="InterPro" id="IPR007837">
    <property type="entry name" value="DinB"/>
</dbReference>
<protein>
    <submittedName>
        <fullName evidence="4">DinB family protein</fullName>
    </submittedName>
</protein>
<keyword evidence="2 3" id="KW-0479">Metal-binding</keyword>
<proteinExistence type="inferred from homology"/>
<dbReference type="InterPro" id="IPR034660">
    <property type="entry name" value="DinB/YfiT-like"/>
</dbReference>
<accession>A0A948RWK0</accession>
<dbReference type="EMBL" id="JAHJDP010000087">
    <property type="protein sequence ID" value="MBU2692343.1"/>
    <property type="molecule type" value="Genomic_DNA"/>
</dbReference>
<evidence type="ECO:0000256" key="1">
    <source>
        <dbReference type="ARBA" id="ARBA00008635"/>
    </source>
</evidence>
<gene>
    <name evidence="4" type="ORF">KJ970_15580</name>
</gene>
<name>A0A948RWK0_UNCEI</name>
<dbReference type="PANTHER" id="PTHR37302">
    <property type="entry name" value="SLR1116 PROTEIN"/>
    <property type="match status" value="1"/>
</dbReference>
<sequence>MYTPAALLDLHERAHHSLEKLLAHCRQLSAAERDGEMDGFGYPSVRAQIHHIIGAEEYWIGVLQGRLEVDENDSDYPTIEKLELYRKKVFSATQKYLRAASTEELNTAREMMTWGNNERMLTPAHVVIRPLTHIYSHQGQILAMCRLMGKPASGMDFPIS</sequence>
<evidence type="ECO:0000256" key="3">
    <source>
        <dbReference type="PIRSR" id="PIRSR607837-1"/>
    </source>
</evidence>
<feature type="binding site" evidence="3">
    <location>
        <position position="137"/>
    </location>
    <ligand>
        <name>a divalent metal cation</name>
        <dbReference type="ChEBI" id="CHEBI:60240"/>
    </ligand>
</feature>
<organism evidence="4 5">
    <name type="scientific">Eiseniibacteriota bacterium</name>
    <dbReference type="NCBI Taxonomy" id="2212470"/>
    <lineage>
        <taxon>Bacteria</taxon>
        <taxon>Candidatus Eiseniibacteriota</taxon>
    </lineage>
</organism>
<evidence type="ECO:0000313" key="4">
    <source>
        <dbReference type="EMBL" id="MBU2692343.1"/>
    </source>
</evidence>
<comment type="caution">
    <text evidence="4">The sequence shown here is derived from an EMBL/GenBank/DDBJ whole genome shotgun (WGS) entry which is preliminary data.</text>
</comment>
<evidence type="ECO:0000313" key="5">
    <source>
        <dbReference type="Proteomes" id="UP000777784"/>
    </source>
</evidence>
<feature type="binding site" evidence="3">
    <location>
        <position position="133"/>
    </location>
    <ligand>
        <name>a divalent metal cation</name>
        <dbReference type="ChEBI" id="CHEBI:60240"/>
    </ligand>
</feature>
<dbReference type="Proteomes" id="UP000777784">
    <property type="component" value="Unassembled WGS sequence"/>
</dbReference>
<dbReference type="Pfam" id="PF05163">
    <property type="entry name" value="DinB"/>
    <property type="match status" value="1"/>
</dbReference>
<dbReference type="PANTHER" id="PTHR37302:SF3">
    <property type="entry name" value="DAMAGE-INDUCIBLE PROTEIN DINB"/>
    <property type="match status" value="1"/>
</dbReference>
<dbReference type="Gene3D" id="1.20.120.450">
    <property type="entry name" value="dinb family like domain"/>
    <property type="match status" value="1"/>
</dbReference>
<reference evidence="4" key="1">
    <citation type="submission" date="2021-05" db="EMBL/GenBank/DDBJ databases">
        <title>Energy efficiency and biological interactions define the core microbiome of deep oligotrophic groundwater.</title>
        <authorList>
            <person name="Mehrshad M."/>
            <person name="Lopez-Fernandez M."/>
            <person name="Bell E."/>
            <person name="Bernier-Latmani R."/>
            <person name="Bertilsson S."/>
            <person name="Dopson M."/>
        </authorList>
    </citation>
    <scope>NUCLEOTIDE SEQUENCE</scope>
    <source>
        <strain evidence="4">Modern_marine.mb.64</strain>
    </source>
</reference>
<dbReference type="AlphaFoldDB" id="A0A948RWK0"/>
<comment type="similarity">
    <text evidence="1">Belongs to the DinB family.</text>
</comment>
<feature type="binding site" evidence="3">
    <location>
        <position position="51"/>
    </location>
    <ligand>
        <name>a divalent metal cation</name>
        <dbReference type="ChEBI" id="CHEBI:60240"/>
    </ligand>
</feature>
<dbReference type="SUPFAM" id="SSF109854">
    <property type="entry name" value="DinB/YfiT-like putative metalloenzymes"/>
    <property type="match status" value="1"/>
</dbReference>
<evidence type="ECO:0000256" key="2">
    <source>
        <dbReference type="ARBA" id="ARBA00022723"/>
    </source>
</evidence>
<dbReference type="GO" id="GO:0046872">
    <property type="term" value="F:metal ion binding"/>
    <property type="evidence" value="ECO:0007669"/>
    <property type="project" value="UniProtKB-KW"/>
</dbReference>